<dbReference type="AlphaFoldDB" id="A0AA39NKN5"/>
<comment type="caution">
    <text evidence="2">The sequence shown here is derived from an EMBL/GenBank/DDBJ whole genome shotgun (WGS) entry which is preliminary data.</text>
</comment>
<keyword evidence="1" id="KW-0732">Signal</keyword>
<evidence type="ECO:0000313" key="3">
    <source>
        <dbReference type="Proteomes" id="UP001175227"/>
    </source>
</evidence>
<protein>
    <submittedName>
        <fullName evidence="2">Uncharacterized protein</fullName>
    </submittedName>
</protein>
<feature type="non-terminal residue" evidence="2">
    <location>
        <position position="1"/>
    </location>
</feature>
<organism evidence="2 3">
    <name type="scientific">Armillaria novae-zelandiae</name>
    <dbReference type="NCBI Taxonomy" id="153914"/>
    <lineage>
        <taxon>Eukaryota</taxon>
        <taxon>Fungi</taxon>
        <taxon>Dikarya</taxon>
        <taxon>Basidiomycota</taxon>
        <taxon>Agaricomycotina</taxon>
        <taxon>Agaricomycetes</taxon>
        <taxon>Agaricomycetidae</taxon>
        <taxon>Agaricales</taxon>
        <taxon>Marasmiineae</taxon>
        <taxon>Physalacriaceae</taxon>
        <taxon>Armillaria</taxon>
    </lineage>
</organism>
<name>A0AA39NKN5_9AGAR</name>
<dbReference type="EMBL" id="JAUEPR010000077">
    <property type="protein sequence ID" value="KAK0467418.1"/>
    <property type="molecule type" value="Genomic_DNA"/>
</dbReference>
<sequence length="72" mass="8042">MLLRIVLSCLRFSISHGLSFDYFPGNVTVGIPIVLSWHRQRNDSNQIQFVLNSLPGEASLEGLRLLNATNTT</sequence>
<evidence type="ECO:0000313" key="2">
    <source>
        <dbReference type="EMBL" id="KAK0467418.1"/>
    </source>
</evidence>
<gene>
    <name evidence="2" type="ORF">IW261DRAFT_1519956</name>
</gene>
<keyword evidence="3" id="KW-1185">Reference proteome</keyword>
<feature type="chain" id="PRO_5041424827" evidence="1">
    <location>
        <begin position="18"/>
        <end position="72"/>
    </location>
</feature>
<accession>A0AA39NKN5</accession>
<reference evidence="2" key="1">
    <citation type="submission" date="2023-06" db="EMBL/GenBank/DDBJ databases">
        <authorList>
            <consortium name="Lawrence Berkeley National Laboratory"/>
            <person name="Ahrendt S."/>
            <person name="Sahu N."/>
            <person name="Indic B."/>
            <person name="Wong-Bajracharya J."/>
            <person name="Merenyi Z."/>
            <person name="Ke H.-M."/>
            <person name="Monk M."/>
            <person name="Kocsube S."/>
            <person name="Drula E."/>
            <person name="Lipzen A."/>
            <person name="Balint B."/>
            <person name="Henrissat B."/>
            <person name="Andreopoulos B."/>
            <person name="Martin F.M."/>
            <person name="Harder C.B."/>
            <person name="Rigling D."/>
            <person name="Ford K.L."/>
            <person name="Foster G.D."/>
            <person name="Pangilinan J."/>
            <person name="Papanicolaou A."/>
            <person name="Barry K."/>
            <person name="LaButti K."/>
            <person name="Viragh M."/>
            <person name="Koriabine M."/>
            <person name="Yan M."/>
            <person name="Riley R."/>
            <person name="Champramary S."/>
            <person name="Plett K.L."/>
            <person name="Tsai I.J."/>
            <person name="Slot J."/>
            <person name="Sipos G."/>
            <person name="Plett J."/>
            <person name="Nagy L.G."/>
            <person name="Grigoriev I.V."/>
        </authorList>
    </citation>
    <scope>NUCLEOTIDE SEQUENCE</scope>
    <source>
        <strain evidence="2">ICMP 16352</strain>
    </source>
</reference>
<proteinExistence type="predicted"/>
<dbReference type="Proteomes" id="UP001175227">
    <property type="component" value="Unassembled WGS sequence"/>
</dbReference>
<feature type="signal peptide" evidence="1">
    <location>
        <begin position="1"/>
        <end position="17"/>
    </location>
</feature>
<evidence type="ECO:0000256" key="1">
    <source>
        <dbReference type="SAM" id="SignalP"/>
    </source>
</evidence>